<dbReference type="Gene3D" id="3.90.550.10">
    <property type="entry name" value="Spore Coat Polysaccharide Biosynthesis Protein SpsA, Chain A"/>
    <property type="match status" value="1"/>
</dbReference>
<evidence type="ECO:0000259" key="5">
    <source>
        <dbReference type="PROSITE" id="PS51677"/>
    </source>
</evidence>
<organism evidence="7 9">
    <name type="scientific">Flavobacterium hibernum</name>
    <dbReference type="NCBI Taxonomy" id="37752"/>
    <lineage>
        <taxon>Bacteria</taxon>
        <taxon>Pseudomonadati</taxon>
        <taxon>Bacteroidota</taxon>
        <taxon>Flavobacteriia</taxon>
        <taxon>Flavobacteriales</taxon>
        <taxon>Flavobacteriaceae</taxon>
        <taxon>Flavobacterium</taxon>
    </lineage>
</organism>
<feature type="domain" description="NodB homology" evidence="5">
    <location>
        <begin position="492"/>
        <end position="683"/>
    </location>
</feature>
<dbReference type="EMBL" id="JPRK01000006">
    <property type="protein sequence ID" value="KIO53496.1"/>
    <property type="molecule type" value="Genomic_DNA"/>
</dbReference>
<proteinExistence type="inferred from homology"/>
<evidence type="ECO:0000313" key="8">
    <source>
        <dbReference type="EMBL" id="OXA89567.1"/>
    </source>
</evidence>
<dbReference type="PROSITE" id="PS51677">
    <property type="entry name" value="NODB"/>
    <property type="match status" value="1"/>
</dbReference>
<reference evidence="7 9" key="1">
    <citation type="submission" date="2015-01" db="EMBL/GenBank/DDBJ databases">
        <title>Genome of Flavobacterium hibernum DSM 12611.</title>
        <authorList>
            <person name="Stropko S.J."/>
            <person name="Pipes S.E."/>
            <person name="Newman J.D."/>
        </authorList>
    </citation>
    <scope>NUCLEOTIDE SEQUENCE [LARGE SCALE GENOMIC DNA]</scope>
    <source>
        <strain evidence="7 9">DSM 12611</strain>
    </source>
</reference>
<evidence type="ECO:0000256" key="1">
    <source>
        <dbReference type="ARBA" id="ARBA00006739"/>
    </source>
</evidence>
<dbReference type="PANTHER" id="PTHR43630">
    <property type="entry name" value="POLY-BETA-1,6-N-ACETYL-D-GLUCOSAMINE SYNTHASE"/>
    <property type="match status" value="1"/>
</dbReference>
<keyword evidence="4" id="KW-1133">Transmembrane helix</keyword>
<dbReference type="PANTHER" id="PTHR43630:SF1">
    <property type="entry name" value="POLY-BETA-1,6-N-ACETYL-D-GLUCOSAMINE SYNTHASE"/>
    <property type="match status" value="1"/>
</dbReference>
<dbReference type="Pfam" id="PF01522">
    <property type="entry name" value="Polysacc_deac_1"/>
    <property type="match status" value="1"/>
</dbReference>
<dbReference type="Proteomes" id="UP000198302">
    <property type="component" value="Unassembled WGS sequence"/>
</dbReference>
<dbReference type="GO" id="GO:0008061">
    <property type="term" value="F:chitin binding"/>
    <property type="evidence" value="ECO:0007669"/>
    <property type="project" value="InterPro"/>
</dbReference>
<dbReference type="SUPFAM" id="SSF51445">
    <property type="entry name" value="(Trans)glycosidases"/>
    <property type="match status" value="1"/>
</dbReference>
<dbReference type="SUPFAM" id="SSF53448">
    <property type="entry name" value="Nucleotide-diphospho-sugar transferases"/>
    <property type="match status" value="1"/>
</dbReference>
<feature type="domain" description="GH18" evidence="6">
    <location>
        <begin position="106"/>
        <end position="417"/>
    </location>
</feature>
<keyword evidence="4" id="KW-0812">Transmembrane</keyword>
<evidence type="ECO:0000313" key="10">
    <source>
        <dbReference type="Proteomes" id="UP000198302"/>
    </source>
</evidence>
<dbReference type="InterPro" id="IPR001223">
    <property type="entry name" value="Glyco_hydro18_cat"/>
</dbReference>
<feature type="transmembrane region" description="Helical" evidence="4">
    <location>
        <begin position="714"/>
        <end position="739"/>
    </location>
</feature>
<dbReference type="GO" id="GO:0005975">
    <property type="term" value="P:carbohydrate metabolic process"/>
    <property type="evidence" value="ECO:0007669"/>
    <property type="project" value="InterPro"/>
</dbReference>
<dbReference type="InterPro" id="IPR029070">
    <property type="entry name" value="Chitinase_insertion_sf"/>
</dbReference>
<feature type="transmembrane region" description="Helical" evidence="4">
    <location>
        <begin position="1057"/>
        <end position="1077"/>
    </location>
</feature>
<evidence type="ECO:0000313" key="7">
    <source>
        <dbReference type="EMBL" id="KIO53496.1"/>
    </source>
</evidence>
<dbReference type="Pfam" id="PF00535">
    <property type="entry name" value="Glycos_transf_2"/>
    <property type="match status" value="1"/>
</dbReference>
<dbReference type="Proteomes" id="UP000032061">
    <property type="component" value="Unassembled WGS sequence"/>
</dbReference>
<dbReference type="GO" id="GO:0016810">
    <property type="term" value="F:hydrolase activity, acting on carbon-nitrogen (but not peptide) bonds"/>
    <property type="evidence" value="ECO:0007669"/>
    <property type="project" value="InterPro"/>
</dbReference>
<dbReference type="OrthoDB" id="9766299at2"/>
<dbReference type="EMBL" id="MUGX01000008">
    <property type="protein sequence ID" value="OXA89567.1"/>
    <property type="molecule type" value="Genomic_DNA"/>
</dbReference>
<dbReference type="STRING" id="37752.IW18_06770"/>
<keyword evidence="4" id="KW-0472">Membrane</keyword>
<dbReference type="Gene3D" id="3.20.20.370">
    <property type="entry name" value="Glycoside hydrolase/deacetylase"/>
    <property type="match status" value="1"/>
</dbReference>
<dbReference type="Gene3D" id="3.10.50.10">
    <property type="match status" value="1"/>
</dbReference>
<dbReference type="PROSITE" id="PS51910">
    <property type="entry name" value="GH18_2"/>
    <property type="match status" value="1"/>
</dbReference>
<dbReference type="Pfam" id="PF00704">
    <property type="entry name" value="Glyco_hydro_18"/>
    <property type="match status" value="1"/>
</dbReference>
<dbReference type="CDD" id="cd10962">
    <property type="entry name" value="CE4_GT2-like"/>
    <property type="match status" value="1"/>
</dbReference>
<dbReference type="RefSeq" id="WP_041516838.1">
    <property type="nucleotide sequence ID" value="NZ_JPRK01000006.1"/>
</dbReference>
<dbReference type="InterPro" id="IPR002509">
    <property type="entry name" value="NODB_dom"/>
</dbReference>
<name>A0A0D0F1T7_9FLAO</name>
<protein>
    <submittedName>
        <fullName evidence="7">Glycosyl transferase family 2</fullName>
    </submittedName>
</protein>
<dbReference type="SMART" id="SM00636">
    <property type="entry name" value="Glyco_18"/>
    <property type="match status" value="1"/>
</dbReference>
<reference evidence="8 10" key="2">
    <citation type="submission" date="2016-11" db="EMBL/GenBank/DDBJ databases">
        <title>Whole genomes of Flavobacteriaceae.</title>
        <authorList>
            <person name="Stine C."/>
            <person name="Li C."/>
            <person name="Tadesse D."/>
        </authorList>
    </citation>
    <scope>NUCLEOTIDE SEQUENCE [LARGE SCALE GENOMIC DNA]</scope>
    <source>
        <strain evidence="8 10">ATCC 51468</strain>
    </source>
</reference>
<evidence type="ECO:0000256" key="3">
    <source>
        <dbReference type="ARBA" id="ARBA00022679"/>
    </source>
</evidence>
<gene>
    <name evidence="8" type="ORF">B0A73_04060</name>
    <name evidence="7" type="ORF">IW18_06770</name>
</gene>
<accession>A0A0D0F1T7</accession>
<keyword evidence="10" id="KW-1185">Reference proteome</keyword>
<evidence type="ECO:0000256" key="4">
    <source>
        <dbReference type="SAM" id="Phobius"/>
    </source>
</evidence>
<dbReference type="InterPro" id="IPR029044">
    <property type="entry name" value="Nucleotide-diphossugar_trans"/>
</dbReference>
<dbReference type="InterPro" id="IPR001173">
    <property type="entry name" value="Glyco_trans_2-like"/>
</dbReference>
<comment type="similarity">
    <text evidence="1">Belongs to the glycosyltransferase 2 family.</text>
</comment>
<keyword evidence="3 7" id="KW-0808">Transferase</keyword>
<dbReference type="AlphaFoldDB" id="A0A0D0F1T7"/>
<dbReference type="InterPro" id="IPR011583">
    <property type="entry name" value="Chitinase_II/V-like_cat"/>
</dbReference>
<evidence type="ECO:0000256" key="2">
    <source>
        <dbReference type="ARBA" id="ARBA00022676"/>
    </source>
</evidence>
<evidence type="ECO:0000313" key="9">
    <source>
        <dbReference type="Proteomes" id="UP000032061"/>
    </source>
</evidence>
<sequence>MNDKKQIFQTNTQKRWKTFQWSTRLFIFAIILLIPIFIITLKKGLKPSLPLLGNNAKQEKNISNPITPVELSAKELKKYKGFDYFLRAKRNLKKINTKPAELNTDQVRAVFYVDWDPQSLFSLQRNVHKINMVIPEWFFIDPKTDLLRTEIDTAALKVMKKSRVKIVPLINNINQSIGKEGDFDGDLIHRILHDKTKRERLISDIIKNLKKYDLQGINIDFEEFKEISDEPIIAFQKELYGKLHSLGYIVSQDIMPNDDDFNIKKLSEYNDYMFLMAYDEHYSGSTPGDISSQKWIERTLDQTAKEIPSSKIILCFAGYGYDWQKGSQATTITYNEAISLAKQYGATIKFNNDSYNNSFSYLDGNKKAHSVYFTDAATNFNIIRFADEYGVAGTALWRLGSEDQRLWTFYNRSLTNESLKKKPFDFDLLKHVTTRFETPDYIGDGEILDVLTDPQPGKINLEINPVESIITEQNYEQLPTKYVISKFGNVHNQVVLTFDDGPDPTYTPQILDILKKEKVPAVFFVVGLQGESNIPLLQRIYNEGHEIGNHTFTHPNIALVSTERATSEMEATRLLIEAVTGRSTVLFRAPYNADAEPTTEAELEPVALSKIHNYYTVGESIDPNDWEIGVSADSIYSRTIKQYEADPDKGIILLHDAGGNRQATVEALPRIIKYFKDKGIQFTTVSHLLGKTKNEIMPKAKGNFLSIDNFIFDLGYWFGNFITATFWVAIILGFVRILLMAGMAFAKKWKDHKYPPVYNPIVGSHPKVSIIVPAYNEEINVVKTIENLLLQDYPDFDIVFVDDGSKDNTFKMVQDAFENNKTVKIHTKPNGGKASALNRGIELTENEYVICIDADTQLKTNAVSELMKRFRIQLKNKQEVGAVAGNVKVGNENTMLTIWQSIEYTTAQNFDRRAFDLINGITVVPGAIGGFRKEAIEKAGGFTTDTLAEDCDLTIRILRNNYHIVNCIEAVAITEAPESLKEFMKQRFRWSYGIMQAFWKNRDACFNPKYKGLGMVSLPNVLIFQIVLPIFAPLADLVLILSLIWNHNDIHSLHKIGIYYIVFMLVDMLVSVVAFIFEKEKLTKLIWLIPQRFVYRQLMYVILFKALRRAIKGESQQWGVLTRTGNVGSVK</sequence>
<evidence type="ECO:0000259" key="6">
    <source>
        <dbReference type="PROSITE" id="PS51910"/>
    </source>
</evidence>
<dbReference type="GO" id="GO:0016757">
    <property type="term" value="F:glycosyltransferase activity"/>
    <property type="evidence" value="ECO:0007669"/>
    <property type="project" value="UniProtKB-KW"/>
</dbReference>
<comment type="caution">
    <text evidence="7">The sequence shown here is derived from an EMBL/GenBank/DDBJ whole genome shotgun (WGS) entry which is preliminary data.</text>
</comment>
<feature type="transmembrane region" description="Helical" evidence="4">
    <location>
        <begin position="21"/>
        <end position="41"/>
    </location>
</feature>
<dbReference type="CDD" id="cd06423">
    <property type="entry name" value="CESA_like"/>
    <property type="match status" value="1"/>
</dbReference>
<dbReference type="InterPro" id="IPR011330">
    <property type="entry name" value="Glyco_hydro/deAcase_b/a-brl"/>
</dbReference>
<dbReference type="InterPro" id="IPR017853">
    <property type="entry name" value="GH"/>
</dbReference>
<feature type="transmembrane region" description="Helical" evidence="4">
    <location>
        <begin position="1021"/>
        <end position="1045"/>
    </location>
</feature>
<dbReference type="Gene3D" id="3.20.20.80">
    <property type="entry name" value="Glycosidases"/>
    <property type="match status" value="1"/>
</dbReference>
<keyword evidence="2" id="KW-0328">Glycosyltransferase</keyword>
<dbReference type="SUPFAM" id="SSF88713">
    <property type="entry name" value="Glycoside hydrolase/deacetylase"/>
    <property type="match status" value="1"/>
</dbReference>